<name>A0A507D5E4_9FUNG</name>
<feature type="region of interest" description="Disordered" evidence="2">
    <location>
        <begin position="1"/>
        <end position="23"/>
    </location>
</feature>
<evidence type="ECO:0000256" key="2">
    <source>
        <dbReference type="SAM" id="MobiDB-lite"/>
    </source>
</evidence>
<feature type="coiled-coil region" evidence="1">
    <location>
        <begin position="401"/>
        <end position="638"/>
    </location>
</feature>
<keyword evidence="1" id="KW-0175">Coiled coil</keyword>
<dbReference type="GO" id="GO:0005737">
    <property type="term" value="C:cytoplasm"/>
    <property type="evidence" value="ECO:0007669"/>
    <property type="project" value="TreeGrafter"/>
</dbReference>
<dbReference type="OrthoDB" id="2322499at2759"/>
<gene>
    <name evidence="4" type="ORF">SeLEV6574_g00116</name>
    <name evidence="3" type="ORF">SeMB42_g03643</name>
</gene>
<dbReference type="EMBL" id="QEAN01000132">
    <property type="protein sequence ID" value="TPX46571.1"/>
    <property type="molecule type" value="Genomic_DNA"/>
</dbReference>
<reference evidence="5 6" key="1">
    <citation type="journal article" date="2019" name="Sci. Rep.">
        <title>Comparative genomics of chytrid fungi reveal insights into the obligate biotrophic and pathogenic lifestyle of Synchytrium endobioticum.</title>
        <authorList>
            <person name="van de Vossenberg B.T.L.H."/>
            <person name="Warris S."/>
            <person name="Nguyen H.D.T."/>
            <person name="van Gent-Pelzer M.P.E."/>
            <person name="Joly D.L."/>
            <person name="van de Geest H.C."/>
            <person name="Bonants P.J.M."/>
            <person name="Smith D.S."/>
            <person name="Levesque C.A."/>
            <person name="van der Lee T.A.J."/>
        </authorList>
    </citation>
    <scope>NUCLEOTIDE SEQUENCE [LARGE SCALE GENOMIC DNA]</scope>
    <source>
        <strain evidence="4 6">LEV6574</strain>
        <strain evidence="3 5">MB42</strain>
    </source>
</reference>
<dbReference type="PANTHER" id="PTHR18947">
    <property type="entry name" value="HOOK PROTEINS"/>
    <property type="match status" value="1"/>
</dbReference>
<dbReference type="Proteomes" id="UP000317494">
    <property type="component" value="Unassembled WGS sequence"/>
</dbReference>
<dbReference type="Proteomes" id="UP000320475">
    <property type="component" value="Unassembled WGS sequence"/>
</dbReference>
<evidence type="ECO:0000313" key="4">
    <source>
        <dbReference type="EMBL" id="TPX51705.1"/>
    </source>
</evidence>
<dbReference type="VEuPathDB" id="FungiDB:SeMB42_g03643"/>
<evidence type="ECO:0000256" key="1">
    <source>
        <dbReference type="SAM" id="Coils"/>
    </source>
</evidence>
<dbReference type="GO" id="GO:0051959">
    <property type="term" value="F:dynein light intermediate chain binding"/>
    <property type="evidence" value="ECO:0007669"/>
    <property type="project" value="TreeGrafter"/>
</dbReference>
<protein>
    <submittedName>
        <fullName evidence="3">Uncharacterized protein</fullName>
    </submittedName>
</protein>
<proteinExistence type="predicted"/>
<dbReference type="GO" id="GO:0030705">
    <property type="term" value="P:cytoskeleton-dependent intracellular transport"/>
    <property type="evidence" value="ECO:0007669"/>
    <property type="project" value="TreeGrafter"/>
</dbReference>
<organism evidence="3 5">
    <name type="scientific">Synchytrium endobioticum</name>
    <dbReference type="NCBI Taxonomy" id="286115"/>
    <lineage>
        <taxon>Eukaryota</taxon>
        <taxon>Fungi</taxon>
        <taxon>Fungi incertae sedis</taxon>
        <taxon>Chytridiomycota</taxon>
        <taxon>Chytridiomycota incertae sedis</taxon>
        <taxon>Chytridiomycetes</taxon>
        <taxon>Synchytriales</taxon>
        <taxon>Synchytriaceae</taxon>
        <taxon>Synchytrium</taxon>
    </lineage>
</organism>
<dbReference type="EMBL" id="QEAM01000002">
    <property type="protein sequence ID" value="TPX51705.1"/>
    <property type="molecule type" value="Genomic_DNA"/>
</dbReference>
<dbReference type="GO" id="GO:0005815">
    <property type="term" value="C:microtubule organizing center"/>
    <property type="evidence" value="ECO:0007669"/>
    <property type="project" value="TreeGrafter"/>
</dbReference>
<comment type="caution">
    <text evidence="3">The sequence shown here is derived from an EMBL/GenBank/DDBJ whole genome shotgun (WGS) entry which is preliminary data.</text>
</comment>
<feature type="compositionally biased region" description="Low complexity" evidence="2">
    <location>
        <begin position="145"/>
        <end position="163"/>
    </location>
</feature>
<feature type="region of interest" description="Disordered" evidence="2">
    <location>
        <begin position="126"/>
        <end position="168"/>
    </location>
</feature>
<dbReference type="GO" id="GO:0008017">
    <property type="term" value="F:microtubule binding"/>
    <property type="evidence" value="ECO:0007669"/>
    <property type="project" value="TreeGrafter"/>
</dbReference>
<dbReference type="GO" id="GO:0031122">
    <property type="term" value="P:cytoplasmic microtubule organization"/>
    <property type="evidence" value="ECO:0007669"/>
    <property type="project" value="TreeGrafter"/>
</dbReference>
<evidence type="ECO:0000313" key="5">
    <source>
        <dbReference type="Proteomes" id="UP000317494"/>
    </source>
</evidence>
<accession>A0A507D5E4</accession>
<evidence type="ECO:0000313" key="6">
    <source>
        <dbReference type="Proteomes" id="UP000320475"/>
    </source>
</evidence>
<dbReference type="PANTHER" id="PTHR18947:SF28">
    <property type="entry name" value="GIRDIN, ISOFORM A"/>
    <property type="match status" value="1"/>
</dbReference>
<sequence>MLLQRPDSAHRQKDSQMPLPVTPQPAQLLSGEAELQRLQHLEESMARQMRDNQQHAHAQKLLQEKAVNLLRNSKNKKEFQDAQKLIDQCAAALQVLTQEMKNHFQAHTMITSQLRAIEDFMVNHSANENPAQNDAGPLIPSRGDSMAGSPQSVSPSSAASLSSRQTIPPVIRAVPSNSAEDGGPAPPTFNTKIYQSQFEQPIITSSAPIMSNSKVYQSQSQQPMITSSAPTMWNTRIYQSQSQQPMITSSAPPSLMQGGIKNFVSAGYPPDAFNQRSGSTGGMIGPTVVPRGSAIPLQVWQAAHQHDLHQGIAKPITAFPPPIVTTTAVTSVPPATQPPAAILLPNNILAQIKQLQADIVVRDDALQKWTEAMNERDAEIKRIHGLLDTYVADINKRSAERKQMLAAQTVLEQRLEEVENERDVMHAEIGANKTLTEVLQKQLQETQTRAAGMETKYNEAMHELQAKLDEAQTRAAEVETKSNETMHELRAKLDEAQTRAAGMETKFNETIQELQAKLEETQIRAVEMETKSNETMHESHAKLDEAQTRAAGMETKFNETIQELQAKLEETQIKAAEMETKSNETIQESHARLEETQVRAAEMETKSNETIQESHAKLDEVQIRAAEMETKSNETIQESHGKLDEALPSFPMITSQFTVHRLPMETEKEVDVLFSLEGGSSVGASPPVGTISPLASSSGFDDLYSPFRTLEREKRNSAETLASEDKAPGQSGLQAAEVMSQLLAFVAHLSSVDVNKDHMDLDDSNQIGLATSQVEIFEHKLQEFQVNCADVENENILLCNDSAPADSDSVAPPGEDELKHLSCTTSESSVKEFESQLEPVVDGLLRQGAAGGVDAARQTEELRALLEESHMQLTPARDELDARL</sequence>
<evidence type="ECO:0000313" key="3">
    <source>
        <dbReference type="EMBL" id="TPX46571.1"/>
    </source>
</evidence>
<keyword evidence="5" id="KW-1185">Reference proteome</keyword>
<dbReference type="AlphaFoldDB" id="A0A507D5E4"/>